<keyword evidence="2" id="KW-0805">Transcription regulation</keyword>
<dbReference type="PROSITE" id="PS50931">
    <property type="entry name" value="HTH_LYSR"/>
    <property type="match status" value="1"/>
</dbReference>
<dbReference type="Proteomes" id="UP000620046">
    <property type="component" value="Unassembled WGS sequence"/>
</dbReference>
<reference evidence="7" key="1">
    <citation type="journal article" date="2019" name="Int. J. Syst. Evol. Microbiol.">
        <title>The Global Catalogue of Microorganisms (GCM) 10K type strain sequencing project: providing services to taxonomists for standard genome sequencing and annotation.</title>
        <authorList>
            <consortium name="The Broad Institute Genomics Platform"/>
            <consortium name="The Broad Institute Genome Sequencing Center for Infectious Disease"/>
            <person name="Wu L."/>
            <person name="Ma J."/>
        </authorList>
    </citation>
    <scope>NUCLEOTIDE SEQUENCE [LARGE SCALE GENOMIC DNA]</scope>
    <source>
        <strain evidence="7">CGMCC 1.15439</strain>
    </source>
</reference>
<dbReference type="Gene3D" id="3.40.190.290">
    <property type="match status" value="1"/>
</dbReference>
<protein>
    <submittedName>
        <fullName evidence="6">LysR family transcriptional regulator</fullName>
    </submittedName>
</protein>
<evidence type="ECO:0000256" key="2">
    <source>
        <dbReference type="ARBA" id="ARBA00023015"/>
    </source>
</evidence>
<dbReference type="InterPro" id="IPR005119">
    <property type="entry name" value="LysR_subst-bd"/>
</dbReference>
<evidence type="ECO:0000259" key="5">
    <source>
        <dbReference type="PROSITE" id="PS50931"/>
    </source>
</evidence>
<accession>A0ABQ1G8R4</accession>
<evidence type="ECO:0000256" key="4">
    <source>
        <dbReference type="ARBA" id="ARBA00023163"/>
    </source>
</evidence>
<keyword evidence="7" id="KW-1185">Reference proteome</keyword>
<gene>
    <name evidence="6" type="ORF">GCM10010981_30250</name>
</gene>
<comment type="similarity">
    <text evidence="1">Belongs to the LysR transcriptional regulatory family.</text>
</comment>
<dbReference type="Pfam" id="PF03466">
    <property type="entry name" value="LysR_substrate"/>
    <property type="match status" value="1"/>
</dbReference>
<keyword evidence="3" id="KW-0238">DNA-binding</keyword>
<dbReference type="InterPro" id="IPR036388">
    <property type="entry name" value="WH-like_DNA-bd_sf"/>
</dbReference>
<name>A0ABQ1G8R4_9GAMM</name>
<dbReference type="CDD" id="cd08422">
    <property type="entry name" value="PBP2_CrgA_like"/>
    <property type="match status" value="1"/>
</dbReference>
<dbReference type="EMBL" id="BMJA01000002">
    <property type="protein sequence ID" value="GGA38952.1"/>
    <property type="molecule type" value="Genomic_DNA"/>
</dbReference>
<feature type="domain" description="HTH lysR-type" evidence="5">
    <location>
        <begin position="10"/>
        <end position="67"/>
    </location>
</feature>
<evidence type="ECO:0000256" key="3">
    <source>
        <dbReference type="ARBA" id="ARBA00023125"/>
    </source>
</evidence>
<dbReference type="InterPro" id="IPR000847">
    <property type="entry name" value="LysR_HTH_N"/>
</dbReference>
<evidence type="ECO:0000256" key="1">
    <source>
        <dbReference type="ARBA" id="ARBA00009437"/>
    </source>
</evidence>
<evidence type="ECO:0000313" key="7">
    <source>
        <dbReference type="Proteomes" id="UP000620046"/>
    </source>
</evidence>
<dbReference type="Gene3D" id="1.10.10.10">
    <property type="entry name" value="Winged helix-like DNA-binding domain superfamily/Winged helix DNA-binding domain"/>
    <property type="match status" value="1"/>
</dbReference>
<dbReference type="Pfam" id="PF00126">
    <property type="entry name" value="HTH_1"/>
    <property type="match status" value="1"/>
</dbReference>
<dbReference type="RefSeq" id="WP_188795104.1">
    <property type="nucleotide sequence ID" value="NZ_BMJA01000002.1"/>
</dbReference>
<dbReference type="InterPro" id="IPR058163">
    <property type="entry name" value="LysR-type_TF_proteobact-type"/>
</dbReference>
<evidence type="ECO:0000313" key="6">
    <source>
        <dbReference type="EMBL" id="GGA38952.1"/>
    </source>
</evidence>
<sequence>MNTSSNDSIDLLKALKMFTLVYELGNFSAAARLLSITPGAVSKQIGALEDVLGCRLFQRTTRQLSITEEGQRLYALIQQPAQQIEDAIATLSSDEGRPKGTVKVSLPIAFSRTVLLPSLVRFRERFPDITLDLHFENRHVDLISEGFDCAIGQRHETESSVIARHLAPLTLILCASPAYLRRHGKVSSIEGMEDHQLIVFRSPTTGRIETWKLHEQGKEHVIQPRSRLIVTDTEAQAELAATGCGITLIGAHHAYPLIASGKLKQVLPHLSARRSDICIYYPARKNLPRRVSTFVEFVISEARKNDVVRHVEGLTPNP</sequence>
<dbReference type="SUPFAM" id="SSF46785">
    <property type="entry name" value="Winged helix' DNA-binding domain"/>
    <property type="match status" value="1"/>
</dbReference>
<dbReference type="PRINTS" id="PR00039">
    <property type="entry name" value="HTHLYSR"/>
</dbReference>
<organism evidence="6 7">
    <name type="scientific">Dyella nitratireducens</name>
    <dbReference type="NCBI Taxonomy" id="1849580"/>
    <lineage>
        <taxon>Bacteria</taxon>
        <taxon>Pseudomonadati</taxon>
        <taxon>Pseudomonadota</taxon>
        <taxon>Gammaproteobacteria</taxon>
        <taxon>Lysobacterales</taxon>
        <taxon>Rhodanobacteraceae</taxon>
        <taxon>Dyella</taxon>
    </lineage>
</organism>
<dbReference type="InterPro" id="IPR036390">
    <property type="entry name" value="WH_DNA-bd_sf"/>
</dbReference>
<dbReference type="SUPFAM" id="SSF53850">
    <property type="entry name" value="Periplasmic binding protein-like II"/>
    <property type="match status" value="1"/>
</dbReference>
<dbReference type="PANTHER" id="PTHR30537:SF72">
    <property type="entry name" value="LYSR FAMILY TRANSCRIPTIONAL REGULATOR"/>
    <property type="match status" value="1"/>
</dbReference>
<proteinExistence type="inferred from homology"/>
<keyword evidence="4" id="KW-0804">Transcription</keyword>
<comment type="caution">
    <text evidence="6">The sequence shown here is derived from an EMBL/GenBank/DDBJ whole genome shotgun (WGS) entry which is preliminary data.</text>
</comment>
<dbReference type="PANTHER" id="PTHR30537">
    <property type="entry name" value="HTH-TYPE TRANSCRIPTIONAL REGULATOR"/>
    <property type="match status" value="1"/>
</dbReference>